<dbReference type="Gene3D" id="2.130.10.30">
    <property type="entry name" value="Regulator of chromosome condensation 1/beta-lactamase-inhibitor protein II"/>
    <property type="match status" value="1"/>
</dbReference>
<proteinExistence type="predicted"/>
<gene>
    <name evidence="5" type="ORF">BSTOLATCC_MIC43496</name>
</gene>
<evidence type="ECO:0000313" key="5">
    <source>
        <dbReference type="EMBL" id="CAG9327461.1"/>
    </source>
</evidence>
<dbReference type="EMBL" id="CAJZBQ010000043">
    <property type="protein sequence ID" value="CAG9327461.1"/>
    <property type="molecule type" value="Genomic_DNA"/>
</dbReference>
<evidence type="ECO:0000256" key="3">
    <source>
        <dbReference type="PROSITE-ProRule" id="PRU00235"/>
    </source>
</evidence>
<dbReference type="InterPro" id="IPR058923">
    <property type="entry name" value="RCC1-like_dom"/>
</dbReference>
<reference evidence="5" key="1">
    <citation type="submission" date="2021-09" db="EMBL/GenBank/DDBJ databases">
        <authorList>
            <consortium name="AG Swart"/>
            <person name="Singh M."/>
            <person name="Singh A."/>
            <person name="Seah K."/>
            <person name="Emmerich C."/>
        </authorList>
    </citation>
    <scope>NUCLEOTIDE SEQUENCE</scope>
    <source>
        <strain evidence="5">ATCC30299</strain>
    </source>
</reference>
<feature type="repeat" description="RCC1" evidence="3">
    <location>
        <begin position="619"/>
        <end position="671"/>
    </location>
</feature>
<feature type="repeat" description="RCC1" evidence="3">
    <location>
        <begin position="448"/>
        <end position="499"/>
    </location>
</feature>
<sequence length="750" mass="82419">METQSLRSSEISTDSPSVYQLIKSQEYSGLTPISPFLSKFSSFTNDALYRYPILDAEYLTSTDSNHRALLLTNKLTFADRINIKKNLEVLSSSSPFSKGSEDSHGISTQESQINQVPVNSIEISRSINISVSSKISNSEEFLGRNSLNFRFFESSQTNPETDQEIEKPVIDNADKEMILQIQRNFHAKANDERFYQSITPASSYNSIISKSNLRLTPRGSTNEVIAEKTSGESDIFQEKLQDTSDIEWEPNMLNDFKKNFELMPYDRLSESFGDEKINEDSIMSLAEEGTAHPLQVYCSSPSASKNIMIARHFKPALIKLEPKVLASFAISISSWSEISSDSFAAITGCNPYSPIMRKIAICTQANNFEDQTGYSALLELLASVCCSGFNSALQLEYSNIDAQNKAIANNSSFRPSLLSEKVLQSIARSSVSWLSCGYEHCVLVTNEGKVMTWGYGASGCLGHGNLHSHSFPRQVKALARESVVYLECGGYHTVAVTNNGSVYSWGRGDVYQLGIPFRELCKDETGYVSLVPLKINYFSERNITIKAIACGEAHTLALDTNGKVFAFGWGEDGQLGISRDELTNQSMSKEITLISALDSLNIVKISAGSIFSACLTETGQILVWGNGEQGQLGQGSSETSSDHPIRVETLKEEVIIDVICGENHVLALSDSAKLFGWGLGKAGMFSSSLEQKFSAGTGLVCFKPKCLSEADINQHFVVDSDYSAPLLIPKKNEQSLLSAVAEKLQKLQLA</sequence>
<dbReference type="InterPro" id="IPR000408">
    <property type="entry name" value="Reg_chr_condens"/>
</dbReference>
<evidence type="ECO:0000259" key="4">
    <source>
        <dbReference type="Pfam" id="PF25390"/>
    </source>
</evidence>
<dbReference type="PRINTS" id="PR00633">
    <property type="entry name" value="RCCNDNSATION"/>
</dbReference>
<dbReference type="SUPFAM" id="SSF50985">
    <property type="entry name" value="RCC1/BLIP-II"/>
    <property type="match status" value="1"/>
</dbReference>
<evidence type="ECO:0000256" key="2">
    <source>
        <dbReference type="ARBA" id="ARBA00022737"/>
    </source>
</evidence>
<dbReference type="PROSITE" id="PS50012">
    <property type="entry name" value="RCC1_3"/>
    <property type="match status" value="4"/>
</dbReference>
<dbReference type="Proteomes" id="UP001162131">
    <property type="component" value="Unassembled WGS sequence"/>
</dbReference>
<organism evidence="5 6">
    <name type="scientific">Blepharisma stoltei</name>
    <dbReference type="NCBI Taxonomy" id="1481888"/>
    <lineage>
        <taxon>Eukaryota</taxon>
        <taxon>Sar</taxon>
        <taxon>Alveolata</taxon>
        <taxon>Ciliophora</taxon>
        <taxon>Postciliodesmatophora</taxon>
        <taxon>Heterotrichea</taxon>
        <taxon>Heterotrichida</taxon>
        <taxon>Blepharismidae</taxon>
        <taxon>Blepharisma</taxon>
    </lineage>
</organism>
<dbReference type="InterPro" id="IPR051553">
    <property type="entry name" value="Ran_GTPase-activating"/>
</dbReference>
<comment type="caution">
    <text evidence="5">The sequence shown here is derived from an EMBL/GenBank/DDBJ whole genome shotgun (WGS) entry which is preliminary data.</text>
</comment>
<protein>
    <recommendedName>
        <fullName evidence="4">RCC1-like domain-containing protein</fullName>
    </recommendedName>
</protein>
<dbReference type="PANTHER" id="PTHR45982">
    <property type="entry name" value="REGULATOR OF CHROMOSOME CONDENSATION"/>
    <property type="match status" value="1"/>
</dbReference>
<feature type="domain" description="RCC1-like" evidence="4">
    <location>
        <begin position="383"/>
        <end position="685"/>
    </location>
</feature>
<keyword evidence="2" id="KW-0677">Repeat</keyword>
<dbReference type="Pfam" id="PF25390">
    <property type="entry name" value="WD40_RLD"/>
    <property type="match status" value="1"/>
</dbReference>
<name>A0AAU9JMA8_9CILI</name>
<evidence type="ECO:0000313" key="6">
    <source>
        <dbReference type="Proteomes" id="UP001162131"/>
    </source>
</evidence>
<keyword evidence="6" id="KW-1185">Reference proteome</keyword>
<accession>A0AAU9JMA8</accession>
<feature type="repeat" description="RCC1" evidence="3">
    <location>
        <begin position="500"/>
        <end position="561"/>
    </location>
</feature>
<dbReference type="PANTHER" id="PTHR45982:SF1">
    <property type="entry name" value="REGULATOR OF CHROMOSOME CONDENSATION"/>
    <property type="match status" value="1"/>
</dbReference>
<dbReference type="AlphaFoldDB" id="A0AAU9JMA8"/>
<evidence type="ECO:0000256" key="1">
    <source>
        <dbReference type="ARBA" id="ARBA00022658"/>
    </source>
</evidence>
<feature type="repeat" description="RCC1" evidence="3">
    <location>
        <begin position="562"/>
        <end position="618"/>
    </location>
</feature>
<dbReference type="InterPro" id="IPR009091">
    <property type="entry name" value="RCC1/BLIP-II"/>
</dbReference>
<keyword evidence="1" id="KW-0344">Guanine-nucleotide releasing factor</keyword>